<dbReference type="InterPro" id="IPR003593">
    <property type="entry name" value="AAA+_ATPase"/>
</dbReference>
<protein>
    <submittedName>
        <fullName evidence="5">PreSmb transportation and immunity protein</fullName>
    </submittedName>
</protein>
<dbReference type="AlphaFoldDB" id="G0WJM1"/>
<geneLocation type="plasmid" evidence="5">
    <name>pIL3</name>
</geneLocation>
<organism evidence="5">
    <name type="scientific">Lactococcus lactis subsp. lactis</name>
    <name type="common">Streptococcus lactis</name>
    <dbReference type="NCBI Taxonomy" id="1360"/>
    <lineage>
        <taxon>Bacteria</taxon>
        <taxon>Bacillati</taxon>
        <taxon>Bacillota</taxon>
        <taxon>Bacilli</taxon>
        <taxon>Lactobacillales</taxon>
        <taxon>Streptococcaceae</taxon>
        <taxon>Lactococcus</taxon>
    </lineage>
</organism>
<keyword evidence="1" id="KW-0813">Transport</keyword>
<dbReference type="GO" id="GO:0005524">
    <property type="term" value="F:ATP binding"/>
    <property type="evidence" value="ECO:0007669"/>
    <property type="project" value="UniProtKB-KW"/>
</dbReference>
<feature type="domain" description="ABC transporter" evidence="4">
    <location>
        <begin position="4"/>
        <end position="220"/>
    </location>
</feature>
<gene>
    <name evidence="5" type="primary">smbF</name>
    <name evidence="5" type="ORF">pIL3_19</name>
</gene>
<dbReference type="GO" id="GO:0016887">
    <property type="term" value="F:ATP hydrolysis activity"/>
    <property type="evidence" value="ECO:0007669"/>
    <property type="project" value="InterPro"/>
</dbReference>
<evidence type="ECO:0000256" key="2">
    <source>
        <dbReference type="ARBA" id="ARBA00022741"/>
    </source>
</evidence>
<name>G0WJM1_LACLL</name>
<dbReference type="RefSeq" id="WP_014011515.1">
    <property type="nucleotide sequence ID" value="NC_015861.1"/>
</dbReference>
<evidence type="ECO:0000259" key="4">
    <source>
        <dbReference type="PROSITE" id="PS50893"/>
    </source>
</evidence>
<keyword evidence="5" id="KW-0614">Plasmid</keyword>
<dbReference type="EMBL" id="HM021328">
    <property type="protein sequence ID" value="ADX30769.1"/>
    <property type="molecule type" value="Genomic_DNA"/>
</dbReference>
<reference evidence="5" key="1">
    <citation type="journal article" date="2011" name="PLoS ONE">
        <title>Adaptative potential of the Lactococcus lactis IL594 strain encoded in its 7 plasmids.</title>
        <authorList>
            <person name="Gorecki R.K."/>
            <person name="Koryszewska-Baginska A."/>
            <person name="Golebiewski M."/>
            <person name="Zylinska J."/>
            <person name="Grynberg M."/>
            <person name="Bardowski J.K."/>
        </authorList>
    </citation>
    <scope>NUCLEOTIDE SEQUENCE</scope>
    <source>
        <strain evidence="5">IL594</strain>
        <plasmid evidence="5">pIL3</plasmid>
    </source>
</reference>
<keyword evidence="3" id="KW-0067">ATP-binding</keyword>
<dbReference type="PANTHER" id="PTHR42939:SF1">
    <property type="entry name" value="ABC TRANSPORTER ATP-BINDING PROTEIN ALBC-RELATED"/>
    <property type="match status" value="1"/>
</dbReference>
<dbReference type="Gene3D" id="3.40.50.300">
    <property type="entry name" value="P-loop containing nucleotide triphosphate hydrolases"/>
    <property type="match status" value="1"/>
</dbReference>
<dbReference type="SMART" id="SM00382">
    <property type="entry name" value="AAA"/>
    <property type="match status" value="1"/>
</dbReference>
<dbReference type="Pfam" id="PF00005">
    <property type="entry name" value="ABC_tran"/>
    <property type="match status" value="1"/>
</dbReference>
<dbReference type="InterPro" id="IPR027417">
    <property type="entry name" value="P-loop_NTPase"/>
</dbReference>
<dbReference type="PANTHER" id="PTHR42939">
    <property type="entry name" value="ABC TRANSPORTER ATP-BINDING PROTEIN ALBC-RELATED"/>
    <property type="match status" value="1"/>
</dbReference>
<keyword evidence="2" id="KW-0547">Nucleotide-binding</keyword>
<dbReference type="InterPro" id="IPR051782">
    <property type="entry name" value="ABC_Transporter_VariousFunc"/>
</dbReference>
<dbReference type="SUPFAM" id="SSF52540">
    <property type="entry name" value="P-loop containing nucleoside triphosphate hydrolases"/>
    <property type="match status" value="1"/>
</dbReference>
<proteinExistence type="predicted"/>
<evidence type="ECO:0000256" key="1">
    <source>
        <dbReference type="ARBA" id="ARBA00022448"/>
    </source>
</evidence>
<evidence type="ECO:0000313" key="5">
    <source>
        <dbReference type="EMBL" id="ADX30769.1"/>
    </source>
</evidence>
<dbReference type="InterPro" id="IPR003439">
    <property type="entry name" value="ABC_transporter-like_ATP-bd"/>
</dbReference>
<accession>G0WJM1</accession>
<dbReference type="PROSITE" id="PS50893">
    <property type="entry name" value="ABC_TRANSPORTER_2"/>
    <property type="match status" value="1"/>
</dbReference>
<evidence type="ECO:0000256" key="3">
    <source>
        <dbReference type="ARBA" id="ARBA00022840"/>
    </source>
</evidence>
<sequence length="275" mass="31068">MNILTVSNLNFSYGKKRIINNGNISIESGDIVGLIGNNGSGKTTLMKLISGIIPGYSENIIVNSKSIGVLIEEPSLYKDMTVLENLRFYCKLYRQEYDVISKYKKTLDVEAFLNKKVSKLSLGMKQRIGLFVALIASNEFILLDEPTNGLDPTGIDSLLKLIKNLSLDFGITFIISSHILENLDKVCNKNVLIRNEKLISLDSSEYMKFKIYSFEVSQSMIVECLEENKIPYEVNKRDIIVSVSDIEKVESLFNEKNISISKEKTSLSEVYFNDK</sequence>